<comment type="similarity">
    <text evidence="1 2">Belongs to the NAC-beta family.</text>
</comment>
<accession>A0A0K0DCF5</accession>
<evidence type="ECO:0000256" key="2">
    <source>
        <dbReference type="RuleBase" id="RU361272"/>
    </source>
</evidence>
<dbReference type="WBParaSite" id="ACAC_0000824401-mRNA-1">
    <property type="protein sequence ID" value="ACAC_0000824401-mRNA-1"/>
    <property type="gene ID" value="ACAC_0000824401"/>
</dbReference>
<name>A0A0K0DCF5_ANGCA</name>
<sequence>MALRVDRVQFQKWNYEVASMDRKAMVEKIKKLQANAENVQLGGKGTPRRKKKIVFKTAAADDKKVQSNLKKLSVTNIPGIEEVNMIKDDGTVIHFNNPKVQASVPANTFSITGAGENKQITDMLPGILNQLGPESLTHLKKLANNVTSQFKPASNDDDVPVMRLARPKFSEILSFPVDPVDPTGFPRKIEAALCKRDGEKRHDVPIGEYLMAPQMFENIYLGETFTFYVNCVNESDQKVTDVSVKCDLQTNSQRLTLPSNIHDAVLEAKMCSGQVISHEIKEIGQHILICSVNYKTLSDEKMYFRKFFKFPVGKPFDVKTKFYNAENSDVFLEAQIENTAAVAMVLERVELEPSSSYSVANISSCDADELTGMHLKPRDIRQFLFRLTSNDSQNAVYKDLTNIGKLDMSWRTSMGERGRLQTSPLQRIPPAHGDVRLSVENLPATVSVRKPFTLGCMLQNCCERSLDLRLELQNSSQSLVFCSVSGVSLGQVPPCGSVSFSVEILPVSIGFQSISGLRIVDSFSKRTYDHDDVAQVFVM</sequence>
<feature type="domain" description="NAC-A/B" evidence="3">
    <location>
        <begin position="59"/>
        <end position="124"/>
    </location>
</feature>
<organism evidence="4 5">
    <name type="scientific">Angiostrongylus cantonensis</name>
    <name type="common">Rat lungworm</name>
    <dbReference type="NCBI Taxonomy" id="6313"/>
    <lineage>
        <taxon>Eukaryota</taxon>
        <taxon>Metazoa</taxon>
        <taxon>Ecdysozoa</taxon>
        <taxon>Nematoda</taxon>
        <taxon>Chromadorea</taxon>
        <taxon>Rhabditida</taxon>
        <taxon>Rhabditina</taxon>
        <taxon>Rhabditomorpha</taxon>
        <taxon>Strongyloidea</taxon>
        <taxon>Metastrongylidae</taxon>
        <taxon>Angiostrongylus</taxon>
    </lineage>
</organism>
<keyword evidence="4" id="KW-1185">Reference proteome</keyword>
<reference evidence="4" key="1">
    <citation type="submission" date="2012-09" db="EMBL/GenBank/DDBJ databases">
        <authorList>
            <person name="Martin A.A."/>
        </authorList>
    </citation>
    <scope>NUCLEOTIDE SEQUENCE</scope>
</reference>
<dbReference type="CDD" id="cd22055">
    <property type="entry name" value="NAC_BTF3"/>
    <property type="match status" value="1"/>
</dbReference>
<evidence type="ECO:0000313" key="5">
    <source>
        <dbReference type="WBParaSite" id="ACAC_0000824401-mRNA-1"/>
    </source>
</evidence>
<evidence type="ECO:0000313" key="4">
    <source>
        <dbReference type="Proteomes" id="UP000035642"/>
    </source>
</evidence>
<evidence type="ECO:0000259" key="3">
    <source>
        <dbReference type="PROSITE" id="PS51151"/>
    </source>
</evidence>
<dbReference type="Pfam" id="PF01849">
    <property type="entry name" value="NAC"/>
    <property type="match status" value="1"/>
</dbReference>
<dbReference type="Pfam" id="PF23643">
    <property type="entry name" value="TRAPPC13_C"/>
    <property type="match status" value="1"/>
</dbReference>
<dbReference type="STRING" id="6313.A0A0K0DCF5"/>
<dbReference type="InterPro" id="IPR039370">
    <property type="entry name" value="BTF3"/>
</dbReference>
<dbReference type="Proteomes" id="UP000035642">
    <property type="component" value="Unassembled WGS sequence"/>
</dbReference>
<dbReference type="InterPro" id="IPR055428">
    <property type="entry name" value="TRAPPC13_C"/>
</dbReference>
<dbReference type="PANTHER" id="PTHR10351">
    <property type="entry name" value="TRANSCRIPTION FACTOR BTF3 FAMILY MEMBER"/>
    <property type="match status" value="1"/>
</dbReference>
<dbReference type="Pfam" id="PF06159">
    <property type="entry name" value="TRAPPC13_N"/>
    <property type="match status" value="1"/>
</dbReference>
<dbReference type="SMART" id="SM01407">
    <property type="entry name" value="NAC"/>
    <property type="match status" value="1"/>
</dbReference>
<reference evidence="5" key="2">
    <citation type="submission" date="2016-04" db="UniProtKB">
        <authorList>
            <consortium name="WormBaseParasite"/>
        </authorList>
    </citation>
    <scope>IDENTIFICATION</scope>
</reference>
<dbReference type="AlphaFoldDB" id="A0A0K0DCF5"/>
<dbReference type="FunFam" id="2.20.70.30:FF:000001">
    <property type="entry name" value="Transcription factor BTF3 homolog"/>
    <property type="match status" value="1"/>
</dbReference>
<dbReference type="InterPro" id="IPR038187">
    <property type="entry name" value="NAC_A/B_dom_sf"/>
</dbReference>
<dbReference type="InterPro" id="IPR002715">
    <property type="entry name" value="Nas_poly-pep-assoc_cplx_dom"/>
</dbReference>
<evidence type="ECO:0000256" key="1">
    <source>
        <dbReference type="ARBA" id="ARBA00005296"/>
    </source>
</evidence>
<dbReference type="Pfam" id="PF23647">
    <property type="entry name" value="TRAPPC13_M"/>
    <property type="match status" value="1"/>
</dbReference>
<dbReference type="Gene3D" id="2.20.70.30">
    <property type="entry name" value="Nascent polypeptide-associated complex domain"/>
    <property type="match status" value="1"/>
</dbReference>
<dbReference type="InterPro" id="IPR055429">
    <property type="entry name" value="TRAPPC13_M"/>
</dbReference>
<dbReference type="PROSITE" id="PS51151">
    <property type="entry name" value="NAC_AB"/>
    <property type="match status" value="1"/>
</dbReference>
<proteinExistence type="inferred from homology"/>
<dbReference type="InterPro" id="IPR055427">
    <property type="entry name" value="TRAPPC13_N"/>
</dbReference>
<protein>
    <recommendedName>
        <fullName evidence="2">Transcription factor BTF3</fullName>
    </recommendedName>
</protein>